<reference evidence="2" key="1">
    <citation type="submission" date="2022-03" db="EMBL/GenBank/DDBJ databases">
        <title>Genomic analyses of argali, domestic sheep and their hybrids provide insights into chromosomal evolution, heterosis and genetic basis of agronomic traits.</title>
        <authorList>
            <person name="Li M."/>
        </authorList>
    </citation>
    <scope>NUCLEOTIDE SEQUENCE</scope>
    <source>
        <strain evidence="2">CAU-MHL-2022a</strain>
        <tissue evidence="2">Skin</tissue>
    </source>
</reference>
<name>A0AAD4UB30_OVIAM</name>
<dbReference type="EMBL" id="JAKZEL010000005">
    <property type="protein sequence ID" value="KAI4543257.1"/>
    <property type="molecule type" value="Genomic_DNA"/>
</dbReference>
<feature type="region of interest" description="Disordered" evidence="1">
    <location>
        <begin position="13"/>
        <end position="130"/>
    </location>
</feature>
<dbReference type="AlphaFoldDB" id="A0AAD4UB30"/>
<protein>
    <submittedName>
        <fullName evidence="2">Uncharacterized protein</fullName>
    </submittedName>
</protein>
<feature type="compositionally biased region" description="Low complexity" evidence="1">
    <location>
        <begin position="23"/>
        <end position="36"/>
    </location>
</feature>
<accession>A0AAD4UB30</accession>
<organism evidence="2 3">
    <name type="scientific">Ovis ammon polii</name>
    <dbReference type="NCBI Taxonomy" id="230172"/>
    <lineage>
        <taxon>Eukaryota</taxon>
        <taxon>Metazoa</taxon>
        <taxon>Chordata</taxon>
        <taxon>Craniata</taxon>
        <taxon>Vertebrata</taxon>
        <taxon>Euteleostomi</taxon>
        <taxon>Mammalia</taxon>
        <taxon>Eutheria</taxon>
        <taxon>Laurasiatheria</taxon>
        <taxon>Artiodactyla</taxon>
        <taxon>Ruminantia</taxon>
        <taxon>Pecora</taxon>
        <taxon>Bovidae</taxon>
        <taxon>Caprinae</taxon>
        <taxon>Ovis</taxon>
    </lineage>
</organism>
<evidence type="ECO:0000313" key="2">
    <source>
        <dbReference type="EMBL" id="KAI4543257.1"/>
    </source>
</evidence>
<keyword evidence="3" id="KW-1185">Reference proteome</keyword>
<comment type="caution">
    <text evidence="2">The sequence shown here is derived from an EMBL/GenBank/DDBJ whole genome shotgun (WGS) entry which is preliminary data.</text>
</comment>
<proteinExistence type="predicted"/>
<feature type="compositionally biased region" description="Pro residues" evidence="1">
    <location>
        <begin position="46"/>
        <end position="59"/>
    </location>
</feature>
<evidence type="ECO:0000313" key="3">
    <source>
        <dbReference type="Proteomes" id="UP001214576"/>
    </source>
</evidence>
<evidence type="ECO:0000256" key="1">
    <source>
        <dbReference type="SAM" id="MobiDB-lite"/>
    </source>
</evidence>
<sequence>MLLSTCALRLSQILRPQPGSVRGVGTTLPTSSPGSSASGGGSEQPPCSPGSPPAPPPRRAPAVCRMRRGPARAPVRLLPSFEAVAPAGPEQGGEVREGAGPRASAFPAPRRPPKGIGRWLQSGSPGAGPR</sequence>
<gene>
    <name evidence="2" type="ORF">MG293_006051</name>
</gene>
<dbReference type="Proteomes" id="UP001214576">
    <property type="component" value="Unassembled WGS sequence"/>
</dbReference>